<comment type="pathway">
    <text evidence="3">Amino-acid biosynthesis; L-isoleucine biosynthesis; L-isoleucine from 2-oxobutanoate: step 2/4.</text>
</comment>
<dbReference type="FunFam" id="3.40.50.720:FF:000023">
    <property type="entry name" value="Ketol-acid reductoisomerase (NADP(+))"/>
    <property type="match status" value="1"/>
</dbReference>
<dbReference type="UniPathway" id="UPA00047">
    <property type="reaction ID" value="UER00056"/>
</dbReference>
<evidence type="ECO:0000256" key="9">
    <source>
        <dbReference type="ARBA" id="ARBA00023304"/>
    </source>
</evidence>
<dbReference type="GO" id="GO:0004455">
    <property type="term" value="F:ketol-acid reductoisomerase activity"/>
    <property type="evidence" value="ECO:0007669"/>
    <property type="project" value="InterPro"/>
</dbReference>
<gene>
    <name evidence="14" type="ORF">S01H1_11568</name>
</gene>
<evidence type="ECO:0000256" key="1">
    <source>
        <dbReference type="ARBA" id="ARBA00001946"/>
    </source>
</evidence>
<dbReference type="SUPFAM" id="SSF48179">
    <property type="entry name" value="6-phosphogluconate dehydrogenase C-terminal domain-like"/>
    <property type="match status" value="1"/>
</dbReference>
<organism evidence="14">
    <name type="scientific">marine sediment metagenome</name>
    <dbReference type="NCBI Taxonomy" id="412755"/>
    <lineage>
        <taxon>unclassified sequences</taxon>
        <taxon>metagenomes</taxon>
        <taxon>ecological metagenomes</taxon>
    </lineage>
</organism>
<evidence type="ECO:0000259" key="12">
    <source>
        <dbReference type="PROSITE" id="PS51850"/>
    </source>
</evidence>
<evidence type="ECO:0000256" key="5">
    <source>
        <dbReference type="ARBA" id="ARBA00022605"/>
    </source>
</evidence>
<dbReference type="PROSITE" id="PS51851">
    <property type="entry name" value="KARI_C"/>
    <property type="match status" value="1"/>
</dbReference>
<evidence type="ECO:0000256" key="10">
    <source>
        <dbReference type="ARBA" id="ARBA00050043"/>
    </source>
</evidence>
<dbReference type="NCBIfam" id="TIGR00465">
    <property type="entry name" value="ilvC"/>
    <property type="match status" value="1"/>
</dbReference>
<reference evidence="14" key="1">
    <citation type="journal article" date="2014" name="Front. Microbiol.">
        <title>High frequency of phylogenetically diverse reductive dehalogenase-homologous genes in deep subseafloor sedimentary metagenomes.</title>
        <authorList>
            <person name="Kawai M."/>
            <person name="Futagami T."/>
            <person name="Toyoda A."/>
            <person name="Takaki Y."/>
            <person name="Nishi S."/>
            <person name="Hori S."/>
            <person name="Arai W."/>
            <person name="Tsubouchi T."/>
            <person name="Morono Y."/>
            <person name="Uchiyama I."/>
            <person name="Ito T."/>
            <person name="Fujiyama A."/>
            <person name="Inagaki F."/>
            <person name="Takami H."/>
        </authorList>
    </citation>
    <scope>NUCLEOTIDE SEQUENCE</scope>
    <source>
        <strain evidence="14">Expedition CK06-06</strain>
    </source>
</reference>
<comment type="caution">
    <text evidence="14">The sequence shown here is derived from an EMBL/GenBank/DDBJ whole genome shotgun (WGS) entry which is preliminary data.</text>
</comment>
<evidence type="ECO:0000256" key="3">
    <source>
        <dbReference type="ARBA" id="ARBA00004885"/>
    </source>
</evidence>
<dbReference type="InterPro" id="IPR036291">
    <property type="entry name" value="NAD(P)-bd_dom_sf"/>
</dbReference>
<dbReference type="NCBIfam" id="NF004017">
    <property type="entry name" value="PRK05479.1"/>
    <property type="match status" value="1"/>
</dbReference>
<evidence type="ECO:0000256" key="4">
    <source>
        <dbReference type="ARBA" id="ARBA00010318"/>
    </source>
</evidence>
<evidence type="ECO:0000256" key="7">
    <source>
        <dbReference type="ARBA" id="ARBA00022842"/>
    </source>
</evidence>
<dbReference type="SUPFAM" id="SSF51735">
    <property type="entry name" value="NAD(P)-binding Rossmann-fold domains"/>
    <property type="match status" value="1"/>
</dbReference>
<dbReference type="InterPro" id="IPR000506">
    <property type="entry name" value="KARI_C"/>
</dbReference>
<feature type="non-terminal residue" evidence="14">
    <location>
        <position position="240"/>
    </location>
</feature>
<feature type="domain" description="KARI C-terminal knotted" evidence="13">
    <location>
        <begin position="186"/>
        <end position="240"/>
    </location>
</feature>
<dbReference type="Pfam" id="PF01450">
    <property type="entry name" value="KARI_C"/>
    <property type="match status" value="1"/>
</dbReference>
<dbReference type="InterPro" id="IPR013116">
    <property type="entry name" value="KARI_N"/>
</dbReference>
<dbReference type="GO" id="GO:0046872">
    <property type="term" value="F:metal ion binding"/>
    <property type="evidence" value="ECO:0007669"/>
    <property type="project" value="UniProtKB-KW"/>
</dbReference>
<evidence type="ECO:0000256" key="6">
    <source>
        <dbReference type="ARBA" id="ARBA00022723"/>
    </source>
</evidence>
<comment type="pathway">
    <text evidence="2">Amino-acid biosynthesis; L-valine biosynthesis; L-valine from pyruvate: step 2/4.</text>
</comment>
<evidence type="ECO:0000256" key="11">
    <source>
        <dbReference type="ARBA" id="ARBA00050044"/>
    </source>
</evidence>
<dbReference type="PANTHER" id="PTHR21371:SF1">
    <property type="entry name" value="KETOL-ACID REDUCTOISOMERASE, MITOCHONDRIAL"/>
    <property type="match status" value="1"/>
</dbReference>
<comment type="cofactor">
    <cofactor evidence="1">
        <name>Mg(2+)</name>
        <dbReference type="ChEBI" id="CHEBI:18420"/>
    </cofactor>
</comment>
<dbReference type="InterPro" id="IPR008927">
    <property type="entry name" value="6-PGluconate_DH-like_C_sf"/>
</dbReference>
<dbReference type="GO" id="GO:0009099">
    <property type="term" value="P:L-valine biosynthetic process"/>
    <property type="evidence" value="ECO:0007669"/>
    <property type="project" value="UniProtKB-UniPathway"/>
</dbReference>
<dbReference type="UniPathway" id="UPA00049">
    <property type="reaction ID" value="UER00060"/>
</dbReference>
<sequence>MVKIYYDKDVKKEYLEGKTVAIIGYGNQGRAQALNLHDSGLKVVIGAGPRDKYPDWNKAEKDGLKAMSIFKATKEADVIQMLIPDEIQAKIYYQEGIEKNLQEGNVLMFSHGFNIHFGQIIPPNNVDVIMIAPKSPGQLVREMYVQGKGVPNLIAVYQDYSGKAKEIGLAYSRAIGGTRAGTIETTFKEETETDLFGEQVILCGGVTSLIQAAFDTLVEAGYQPEIAYFECLHELKLIVD</sequence>
<evidence type="ECO:0000256" key="8">
    <source>
        <dbReference type="ARBA" id="ARBA00023002"/>
    </source>
</evidence>
<evidence type="ECO:0000313" key="14">
    <source>
        <dbReference type="EMBL" id="GAF80397.1"/>
    </source>
</evidence>
<keyword evidence="7" id="KW-0460">Magnesium</keyword>
<dbReference type="Gene3D" id="6.10.240.10">
    <property type="match status" value="1"/>
</dbReference>
<keyword evidence="8" id="KW-0560">Oxidoreductase</keyword>
<name>X0SWU5_9ZZZZ</name>
<comment type="similarity">
    <text evidence="4">Belongs to the ketol-acid reductoisomerase family.</text>
</comment>
<dbReference type="GO" id="GO:0005829">
    <property type="term" value="C:cytosol"/>
    <property type="evidence" value="ECO:0007669"/>
    <property type="project" value="TreeGrafter"/>
</dbReference>
<evidence type="ECO:0000259" key="13">
    <source>
        <dbReference type="PROSITE" id="PS51851"/>
    </source>
</evidence>
<keyword evidence="5" id="KW-0028">Amino-acid biosynthesis</keyword>
<proteinExistence type="inferred from homology"/>
<dbReference type="PANTHER" id="PTHR21371">
    <property type="entry name" value="KETOL-ACID REDUCTOISOMERASE, MITOCHONDRIAL"/>
    <property type="match status" value="1"/>
</dbReference>
<dbReference type="Pfam" id="PF07991">
    <property type="entry name" value="KARI_N"/>
    <property type="match status" value="1"/>
</dbReference>
<evidence type="ECO:0000256" key="2">
    <source>
        <dbReference type="ARBA" id="ARBA00004864"/>
    </source>
</evidence>
<accession>X0SWU5</accession>
<dbReference type="AlphaFoldDB" id="X0SWU5"/>
<dbReference type="InterPro" id="IPR013023">
    <property type="entry name" value="KARI"/>
</dbReference>
<keyword evidence="6" id="KW-0479">Metal-binding</keyword>
<dbReference type="GO" id="GO:0009097">
    <property type="term" value="P:isoleucine biosynthetic process"/>
    <property type="evidence" value="ECO:0007669"/>
    <property type="project" value="UniProtKB-UniPathway"/>
</dbReference>
<protein>
    <recommendedName>
        <fullName evidence="11">Ketol-acid reductoisomerase type 1</fullName>
    </recommendedName>
    <alternativeName>
        <fullName evidence="10">Ketol-acid reductoisomerase type I</fullName>
    </alternativeName>
</protein>
<feature type="domain" description="KARI N-terminal Rossmann" evidence="12">
    <location>
        <begin position="2"/>
        <end position="185"/>
    </location>
</feature>
<dbReference type="PROSITE" id="PS51850">
    <property type="entry name" value="KARI_N"/>
    <property type="match status" value="1"/>
</dbReference>
<keyword evidence="9" id="KW-0100">Branched-chain amino acid biosynthesis</keyword>
<dbReference type="Gene3D" id="3.40.50.720">
    <property type="entry name" value="NAD(P)-binding Rossmann-like Domain"/>
    <property type="match status" value="1"/>
</dbReference>
<dbReference type="EMBL" id="BARS01005901">
    <property type="protein sequence ID" value="GAF80397.1"/>
    <property type="molecule type" value="Genomic_DNA"/>
</dbReference>